<dbReference type="PANTHER" id="PTHR24123">
    <property type="entry name" value="ANKYRIN REPEAT-CONTAINING"/>
    <property type="match status" value="1"/>
</dbReference>
<dbReference type="PROSITE" id="PS50297">
    <property type="entry name" value="ANK_REP_REGION"/>
    <property type="match status" value="3"/>
</dbReference>
<dbReference type="Pfam" id="PF13374">
    <property type="entry name" value="TPR_10"/>
    <property type="match status" value="1"/>
</dbReference>
<dbReference type="Gene3D" id="1.25.40.10">
    <property type="entry name" value="Tetratricopeptide repeat domain"/>
    <property type="match status" value="1"/>
</dbReference>
<dbReference type="InterPro" id="IPR036770">
    <property type="entry name" value="Ankyrin_rpt-contain_sf"/>
</dbReference>
<feature type="repeat" description="ANK" evidence="3">
    <location>
        <begin position="966"/>
        <end position="998"/>
    </location>
</feature>
<dbReference type="SUPFAM" id="SSF48403">
    <property type="entry name" value="Ankyrin repeat"/>
    <property type="match status" value="2"/>
</dbReference>
<organism evidence="6 7">
    <name type="scientific">Carpinus fangiana</name>
    <dbReference type="NCBI Taxonomy" id="176857"/>
    <lineage>
        <taxon>Eukaryota</taxon>
        <taxon>Viridiplantae</taxon>
        <taxon>Streptophyta</taxon>
        <taxon>Embryophyta</taxon>
        <taxon>Tracheophyta</taxon>
        <taxon>Spermatophyta</taxon>
        <taxon>Magnoliopsida</taxon>
        <taxon>eudicotyledons</taxon>
        <taxon>Gunneridae</taxon>
        <taxon>Pentapetalae</taxon>
        <taxon>rosids</taxon>
        <taxon>fabids</taxon>
        <taxon>Fagales</taxon>
        <taxon>Betulaceae</taxon>
        <taxon>Carpinus</taxon>
    </lineage>
</organism>
<dbReference type="SUPFAM" id="SSF48452">
    <property type="entry name" value="TPR-like"/>
    <property type="match status" value="1"/>
</dbReference>
<feature type="region of interest" description="Disordered" evidence="5">
    <location>
        <begin position="1320"/>
        <end position="1341"/>
    </location>
</feature>
<evidence type="ECO:0008006" key="8">
    <source>
        <dbReference type="Google" id="ProtNLM"/>
    </source>
</evidence>
<evidence type="ECO:0000256" key="1">
    <source>
        <dbReference type="ARBA" id="ARBA00022737"/>
    </source>
</evidence>
<gene>
    <name evidence="6" type="ORF">FH972_024511</name>
</gene>
<comment type="caution">
    <text evidence="6">The sequence shown here is derived from an EMBL/GenBank/DDBJ whole genome shotgun (WGS) entry which is preliminary data.</text>
</comment>
<evidence type="ECO:0000313" key="6">
    <source>
        <dbReference type="EMBL" id="KAB8360777.1"/>
    </source>
</evidence>
<dbReference type="InterPro" id="IPR019734">
    <property type="entry name" value="TPR_rpt"/>
</dbReference>
<protein>
    <recommendedName>
        <fullName evidence="8">C2H2-type domain-containing protein</fullName>
    </recommendedName>
</protein>
<feature type="compositionally biased region" description="Basic and acidic residues" evidence="5">
    <location>
        <begin position="1320"/>
        <end position="1329"/>
    </location>
</feature>
<evidence type="ECO:0000313" key="7">
    <source>
        <dbReference type="Proteomes" id="UP000327013"/>
    </source>
</evidence>
<keyword evidence="7" id="KW-1185">Reference proteome</keyword>
<dbReference type="Pfam" id="PF12796">
    <property type="entry name" value="Ank_2"/>
    <property type="match status" value="4"/>
</dbReference>
<dbReference type="PANTHER" id="PTHR24123:SF33">
    <property type="entry name" value="PROTEIN HOS4"/>
    <property type="match status" value="1"/>
</dbReference>
<dbReference type="OrthoDB" id="6161812at2759"/>
<dbReference type="SMART" id="SM00248">
    <property type="entry name" value="ANK"/>
    <property type="match status" value="12"/>
</dbReference>
<dbReference type="InterPro" id="IPR002110">
    <property type="entry name" value="Ankyrin_rpt"/>
</dbReference>
<evidence type="ECO:0000256" key="5">
    <source>
        <dbReference type="SAM" id="MobiDB-lite"/>
    </source>
</evidence>
<evidence type="ECO:0000256" key="2">
    <source>
        <dbReference type="ARBA" id="ARBA00023043"/>
    </source>
</evidence>
<dbReference type="EMBL" id="VIBQ01000017">
    <property type="protein sequence ID" value="KAB8360777.1"/>
    <property type="molecule type" value="Genomic_DNA"/>
</dbReference>
<feature type="repeat" description="ANK" evidence="3">
    <location>
        <begin position="1037"/>
        <end position="1066"/>
    </location>
</feature>
<accession>A0A5N6KZ57</accession>
<dbReference type="Gene3D" id="1.25.40.20">
    <property type="entry name" value="Ankyrin repeat-containing domain"/>
    <property type="match status" value="4"/>
</dbReference>
<dbReference type="PROSITE" id="PS50005">
    <property type="entry name" value="TPR"/>
    <property type="match status" value="1"/>
</dbReference>
<dbReference type="PRINTS" id="PR01415">
    <property type="entry name" value="ANKYRIN"/>
</dbReference>
<keyword evidence="1" id="KW-0677">Repeat</keyword>
<sequence>MVSDPTVVAPESVQEQLEERAILNASRKCARAFAQSLSMLSAESRQFVLLENERGRFAIWAGNLGVFADANASADYRLREEKNTRDILCMLLRRLDKEVLVFPLTALDSASVSRQSGSSSPTEDSSNSDSSASTASSDLSTEDLRAPKNLKAIRNIVTKLYRLSAVIKKPNSTKESARVERYIEEEDKTDDYKELYDYAKSMIAFKFKDTAPMNLQSRLADSIVFRRKRIVYREKHHNKLSHGVDKAFEILTNTPSPALMDLLGDPTATRRAQALRKGIVPLRPLSGTNIGTEASSVNRKRLEAYPRSIAGSQITKNAAGRQAHLDVPPPPKIPSEATEILCPYCYRILKKGDLQRQNWTAHVLKDLQPYICIFDKCEKPKTHYRTEAEWITHMQWEHNIAWFCPSCRDHKAVAYSESDFEKHMRETHYGTFTDSQLAMLSQKCAQPRTELFVTPSDDHPHTYGTSDLLIECPLCGFTAKNAPQDGPAAARDETLDDKKAEAKLMQDHIARHLEDLALLSLPYRVESDMSSVNEDMRSRVEEDYKRDLLNDDMPIFEDEPTPVDDKSQGESSDFMANIDWVDLGICDAFGLVRDKIYPTPGNDFVLNGFLERAEQEAVSPSTKGGPLTKSESAQNLTDDADVNPLYDRKMRDLREAIAQGNVKAVKAGLTQNNIDINSKDFYGQTLLSSAAFYGHDSVVKLLLEQENVDADSKDSTGRTPLSWAAGRGHETAVNLLLARNDIDPLNGDQTGQTPLMWATRYNKQAIVRLITSRAGIIKKESDQQDGKATDNEAQTHTSSNIPRMALHPASATGSFESVLSLIQQGADLNIEINEYGTPLQAAIMTGSLEAIIMLIQHRADVNVKAGRYGTALQTASYEGWEQVVTILIEHGADINATGGEHGTALHAASYQGHEHIVRLLIRHRADLLIEAGEYGTALQAASCRGYRETVRTLIEAGANIHIQAGKYGTALQAASSEGHIELVRLFCQMGADVNAYGEGRYCTALQLALQEQNIATARLLLENDGIDVNLVGGALGSALYIASYRGYHEIVAMLLDRGAKIDFSGTLGTPLMAAESQDHLKVVTILKEAGAFKFADLDEELQTHLDTFESLKDEDPSLEKVSAACSLGILYERRGKMQSAEHMYEEALNGYETLVGPQNRSRLNMYHRLGDFYESQGRLEEAMKMYLHLFRDFEEAPDSKLPSTLRYALDLGDFYVRQYRLAEAEQAFLRVCEGENRFFESSTVCSASSLSKLGDVYAKQGKLPEAEEVLLRALQSEHQVFGRPEYPAYHTLQSLATIYERQGKSVEAADFRHRAYEMRRNMHEDREMPKLPIQRRSSLGI</sequence>
<feature type="repeat" description="ANK" evidence="3">
    <location>
        <begin position="933"/>
        <end position="965"/>
    </location>
</feature>
<dbReference type="Pfam" id="PF13424">
    <property type="entry name" value="TPR_12"/>
    <property type="match status" value="2"/>
</dbReference>
<feature type="repeat" description="ANK" evidence="3">
    <location>
        <begin position="900"/>
        <end position="932"/>
    </location>
</feature>
<evidence type="ECO:0000256" key="3">
    <source>
        <dbReference type="PROSITE-ProRule" id="PRU00023"/>
    </source>
</evidence>
<keyword evidence="4" id="KW-0802">TPR repeat</keyword>
<feature type="region of interest" description="Disordered" evidence="5">
    <location>
        <begin position="112"/>
        <end position="141"/>
    </location>
</feature>
<name>A0A5N6KZ57_9ROSI</name>
<dbReference type="Proteomes" id="UP000327013">
    <property type="component" value="Unassembled WGS sequence"/>
</dbReference>
<dbReference type="SMART" id="SM00028">
    <property type="entry name" value="TPR"/>
    <property type="match status" value="4"/>
</dbReference>
<dbReference type="InterPro" id="IPR011990">
    <property type="entry name" value="TPR-like_helical_dom_sf"/>
</dbReference>
<dbReference type="PROSITE" id="PS50088">
    <property type="entry name" value="ANK_REPEAT"/>
    <property type="match status" value="6"/>
</dbReference>
<feature type="compositionally biased region" description="Low complexity" evidence="5">
    <location>
        <begin position="112"/>
        <end position="139"/>
    </location>
</feature>
<evidence type="ECO:0000256" key="4">
    <source>
        <dbReference type="PROSITE-ProRule" id="PRU00339"/>
    </source>
</evidence>
<proteinExistence type="predicted"/>
<dbReference type="InterPro" id="IPR051165">
    <property type="entry name" value="Multifunctional_ANK_Repeat"/>
</dbReference>
<feature type="repeat" description="ANK" evidence="3">
    <location>
        <begin position="867"/>
        <end position="899"/>
    </location>
</feature>
<feature type="repeat" description="ANK" evidence="3">
    <location>
        <begin position="834"/>
        <end position="866"/>
    </location>
</feature>
<reference evidence="6 7" key="1">
    <citation type="submission" date="2019-06" db="EMBL/GenBank/DDBJ databases">
        <title>A chromosomal-level reference genome of Carpinus fangiana (Coryloideae, Betulaceae).</title>
        <authorList>
            <person name="Yang X."/>
            <person name="Wang Z."/>
            <person name="Zhang L."/>
            <person name="Hao G."/>
            <person name="Liu J."/>
            <person name="Yang Y."/>
        </authorList>
    </citation>
    <scope>NUCLEOTIDE SEQUENCE [LARGE SCALE GENOMIC DNA]</scope>
    <source>
        <strain evidence="6">Cfa_2016G</strain>
        <tissue evidence="6">Leaf</tissue>
    </source>
</reference>
<keyword evidence="2 3" id="KW-0040">ANK repeat</keyword>
<feature type="repeat" description="TPR" evidence="4">
    <location>
        <begin position="1247"/>
        <end position="1280"/>
    </location>
</feature>